<dbReference type="EMBL" id="ML986669">
    <property type="protein sequence ID" value="KAF2260880.1"/>
    <property type="molecule type" value="Genomic_DNA"/>
</dbReference>
<proteinExistence type="predicted"/>
<feature type="region of interest" description="Disordered" evidence="1">
    <location>
        <begin position="1"/>
        <end position="20"/>
    </location>
</feature>
<evidence type="ECO:0000313" key="3">
    <source>
        <dbReference type="Proteomes" id="UP000800093"/>
    </source>
</evidence>
<name>A0A9P4MX32_9PLEO</name>
<protein>
    <submittedName>
        <fullName evidence="2">Uncharacterized protein</fullName>
    </submittedName>
</protein>
<dbReference type="OrthoDB" id="89086at2759"/>
<comment type="caution">
    <text evidence="2">The sequence shown here is derived from an EMBL/GenBank/DDBJ whole genome shotgun (WGS) entry which is preliminary data.</text>
</comment>
<keyword evidence="3" id="KW-1185">Reference proteome</keyword>
<evidence type="ECO:0000313" key="2">
    <source>
        <dbReference type="EMBL" id="KAF2260880.1"/>
    </source>
</evidence>
<gene>
    <name evidence="2" type="ORF">CC78DRAFT_584257</name>
</gene>
<organism evidence="2 3">
    <name type="scientific">Lojkania enalia</name>
    <dbReference type="NCBI Taxonomy" id="147567"/>
    <lineage>
        <taxon>Eukaryota</taxon>
        <taxon>Fungi</taxon>
        <taxon>Dikarya</taxon>
        <taxon>Ascomycota</taxon>
        <taxon>Pezizomycotina</taxon>
        <taxon>Dothideomycetes</taxon>
        <taxon>Pleosporomycetidae</taxon>
        <taxon>Pleosporales</taxon>
        <taxon>Pleosporales incertae sedis</taxon>
        <taxon>Lojkania</taxon>
    </lineage>
</organism>
<sequence length="250" mass="26833">MNNGDKVSVTIHPSVNDPGRAGSLTHTYSQHALTCWSYHKTLIEKCHASYVCNHKDGTHPASRDKVTISVSTNKDFAKLKGKINPKDVYGKIQYSNSGMCDESWTEIPGSCMIKFKCHGNKKNTTPAMAAGLKTIGEKVVKHETVKENTKLDPCKSGKDICIPGWISEDVNYTWLPQTLTISVSDANSADQGELSYEIDCSHGPQCDICKAMKAGLGLGAALASVMAPSLGQTANVLAQSINIKCAIAGC</sequence>
<evidence type="ECO:0000256" key="1">
    <source>
        <dbReference type="SAM" id="MobiDB-lite"/>
    </source>
</evidence>
<reference evidence="3" key="1">
    <citation type="journal article" date="2020" name="Stud. Mycol.">
        <title>101 Dothideomycetes genomes: A test case for predicting lifestyles and emergence of pathogens.</title>
        <authorList>
            <person name="Haridas S."/>
            <person name="Albert R."/>
            <person name="Binder M."/>
            <person name="Bloem J."/>
            <person name="LaButti K."/>
            <person name="Salamov A."/>
            <person name="Andreopoulos B."/>
            <person name="Baker S."/>
            <person name="Barry K."/>
            <person name="Bills G."/>
            <person name="Bluhm B."/>
            <person name="Cannon C."/>
            <person name="Castanera R."/>
            <person name="Culley D."/>
            <person name="Daum C."/>
            <person name="Ezra D."/>
            <person name="Gonzalez J."/>
            <person name="Henrissat B."/>
            <person name="Kuo A."/>
            <person name="Liang C."/>
            <person name="Lipzen A."/>
            <person name="Lutzoni F."/>
            <person name="Magnuson J."/>
            <person name="Mondo S."/>
            <person name="Nolan M."/>
            <person name="Ohm R."/>
            <person name="Pangilinan J."/>
            <person name="Park H.-J."/>
            <person name="Ramirez L."/>
            <person name="Alfaro M."/>
            <person name="Sun H."/>
            <person name="Tritt A."/>
            <person name="Yoshinaga Y."/>
            <person name="Zwiers L.-H."/>
            <person name="Turgeon B."/>
            <person name="Goodwin S."/>
            <person name="Spatafora J."/>
            <person name="Crous P."/>
            <person name="Grigoriev I."/>
        </authorList>
    </citation>
    <scope>NUCLEOTIDE SEQUENCE [LARGE SCALE GENOMIC DNA]</scope>
    <source>
        <strain evidence="3">CBS 304.66</strain>
    </source>
</reference>
<dbReference type="AlphaFoldDB" id="A0A9P4MX32"/>
<dbReference type="Proteomes" id="UP000800093">
    <property type="component" value="Unassembled WGS sequence"/>
</dbReference>
<accession>A0A9P4MX32</accession>